<dbReference type="AlphaFoldDB" id="A0AAU9U068"/>
<evidence type="ECO:0000313" key="1">
    <source>
        <dbReference type="EMBL" id="CAH2092501.1"/>
    </source>
</evidence>
<dbReference type="EMBL" id="CAKOGL010000011">
    <property type="protein sequence ID" value="CAH2092501.1"/>
    <property type="molecule type" value="Genomic_DNA"/>
</dbReference>
<reference evidence="1" key="1">
    <citation type="submission" date="2022-03" db="EMBL/GenBank/DDBJ databases">
        <authorList>
            <person name="Tunstrom K."/>
        </authorList>
    </citation>
    <scope>NUCLEOTIDE SEQUENCE</scope>
</reference>
<accession>A0AAU9U068</accession>
<sequence length="95" mass="10628">MHIRPVRSPLLHRARARWHRSPRGDDCPLDAMRPLNGATLRNRGVPGALNRIPGVPPESVVSRRQQQFRNRDCAAAAAYVSRVHRAEVTDCSTPT</sequence>
<evidence type="ECO:0000313" key="2">
    <source>
        <dbReference type="Proteomes" id="UP001153954"/>
    </source>
</evidence>
<proteinExistence type="predicted"/>
<comment type="caution">
    <text evidence="1">The sequence shown here is derived from an EMBL/GenBank/DDBJ whole genome shotgun (WGS) entry which is preliminary data.</text>
</comment>
<dbReference type="Proteomes" id="UP001153954">
    <property type="component" value="Unassembled WGS sequence"/>
</dbReference>
<protein>
    <submittedName>
        <fullName evidence="1">Uncharacterized protein</fullName>
    </submittedName>
</protein>
<gene>
    <name evidence="1" type="ORF">EEDITHA_LOCUS8254</name>
</gene>
<name>A0AAU9U068_EUPED</name>
<organism evidence="1 2">
    <name type="scientific">Euphydryas editha</name>
    <name type="common">Edith's checkerspot</name>
    <dbReference type="NCBI Taxonomy" id="104508"/>
    <lineage>
        <taxon>Eukaryota</taxon>
        <taxon>Metazoa</taxon>
        <taxon>Ecdysozoa</taxon>
        <taxon>Arthropoda</taxon>
        <taxon>Hexapoda</taxon>
        <taxon>Insecta</taxon>
        <taxon>Pterygota</taxon>
        <taxon>Neoptera</taxon>
        <taxon>Endopterygota</taxon>
        <taxon>Lepidoptera</taxon>
        <taxon>Glossata</taxon>
        <taxon>Ditrysia</taxon>
        <taxon>Papilionoidea</taxon>
        <taxon>Nymphalidae</taxon>
        <taxon>Nymphalinae</taxon>
        <taxon>Euphydryas</taxon>
    </lineage>
</organism>
<keyword evidence="2" id="KW-1185">Reference proteome</keyword>